<dbReference type="InterPro" id="IPR013762">
    <property type="entry name" value="Integrase-like_cat_sf"/>
</dbReference>
<keyword evidence="1" id="KW-0233">DNA recombination</keyword>
<sequence length="135" mass="15169">AIQLMQQHVTGHLGQGERYTVVGKGGLCREVLIPHELANRLEATRLEQPQRVTDRGVYYQSHYAISGGQRWSNSFSQASDAALGRSTGAHGLRHSYAQERMGELQRDGLSYHDALETVSQEMGHFRDSITEVYLR</sequence>
<dbReference type="InterPro" id="IPR011010">
    <property type="entry name" value="DNA_brk_join_enz"/>
</dbReference>
<organism evidence="2 3">
    <name type="scientific">Halomonas colorata</name>
    <dbReference type="NCBI Taxonomy" id="2742615"/>
    <lineage>
        <taxon>Bacteria</taxon>
        <taxon>Pseudomonadati</taxon>
        <taxon>Pseudomonadota</taxon>
        <taxon>Gammaproteobacteria</taxon>
        <taxon>Oceanospirillales</taxon>
        <taxon>Halomonadaceae</taxon>
        <taxon>Halomonas</taxon>
    </lineage>
</organism>
<dbReference type="Proteomes" id="UP001645038">
    <property type="component" value="Unassembled WGS sequence"/>
</dbReference>
<dbReference type="RefSeq" id="WP_225736389.1">
    <property type="nucleotide sequence ID" value="NZ_RRZB01000179.1"/>
</dbReference>
<accession>A0ABR9G3W8</accession>
<dbReference type="SUPFAM" id="SSF56349">
    <property type="entry name" value="DNA breaking-rejoining enzymes"/>
    <property type="match status" value="1"/>
</dbReference>
<feature type="non-terminal residue" evidence="2">
    <location>
        <position position="1"/>
    </location>
</feature>
<dbReference type="Gene3D" id="1.10.443.10">
    <property type="entry name" value="Intergrase catalytic core"/>
    <property type="match status" value="1"/>
</dbReference>
<dbReference type="EMBL" id="RRZB01000179">
    <property type="protein sequence ID" value="MBE0465595.1"/>
    <property type="molecule type" value="Genomic_DNA"/>
</dbReference>
<proteinExistence type="predicted"/>
<evidence type="ECO:0000256" key="1">
    <source>
        <dbReference type="ARBA" id="ARBA00023172"/>
    </source>
</evidence>
<reference evidence="2 3" key="1">
    <citation type="submission" date="2020-07" db="EMBL/GenBank/DDBJ databases">
        <title>Halophilic bacteria isolated from french cheeses.</title>
        <authorList>
            <person name="Kothe C.I."/>
            <person name="Farah-Kraiem B."/>
            <person name="Renault P."/>
            <person name="Dridi B."/>
        </authorList>
    </citation>
    <scope>NUCLEOTIDE SEQUENCE [LARGE SCALE GENOMIC DNA]</scope>
    <source>
        <strain evidence="2 3">FME20</strain>
    </source>
</reference>
<keyword evidence="3" id="KW-1185">Reference proteome</keyword>
<protein>
    <submittedName>
        <fullName evidence="2">Site-specific integrase</fullName>
    </submittedName>
</protein>
<evidence type="ECO:0000313" key="2">
    <source>
        <dbReference type="EMBL" id="MBE0465595.1"/>
    </source>
</evidence>
<gene>
    <name evidence="2" type="ORF">EI547_19480</name>
</gene>
<comment type="caution">
    <text evidence="2">The sequence shown here is derived from an EMBL/GenBank/DDBJ whole genome shotgun (WGS) entry which is preliminary data.</text>
</comment>
<name>A0ABR9G3W8_9GAMM</name>
<evidence type="ECO:0000313" key="3">
    <source>
        <dbReference type="Proteomes" id="UP001645038"/>
    </source>
</evidence>